<dbReference type="InterPro" id="IPR036314">
    <property type="entry name" value="SOD_C_sf"/>
</dbReference>
<evidence type="ECO:0000256" key="5">
    <source>
        <dbReference type="SAM" id="MobiDB-lite"/>
    </source>
</evidence>
<dbReference type="InterPro" id="IPR001189">
    <property type="entry name" value="Mn/Fe_SOD"/>
</dbReference>
<dbReference type="OrthoDB" id="9803125at2"/>
<dbReference type="FunFam" id="3.55.40.20:FF:000004">
    <property type="entry name" value="Superoxide dismutase [Fe]"/>
    <property type="match status" value="1"/>
</dbReference>
<dbReference type="EC" id="1.15.1.1" evidence="2"/>
<dbReference type="GO" id="GO:0004784">
    <property type="term" value="F:superoxide dismutase activity"/>
    <property type="evidence" value="ECO:0007669"/>
    <property type="project" value="UniProtKB-EC"/>
</dbReference>
<dbReference type="Pfam" id="PF02777">
    <property type="entry name" value="Sod_Fe_C"/>
    <property type="match status" value="1"/>
</dbReference>
<feature type="region of interest" description="Disordered" evidence="5">
    <location>
        <begin position="99"/>
        <end position="128"/>
    </location>
</feature>
<feature type="compositionally biased region" description="Basic and acidic residues" evidence="5">
    <location>
        <begin position="105"/>
        <end position="117"/>
    </location>
</feature>
<dbReference type="AlphaFoldDB" id="A0A1I1UBZ1"/>
<evidence type="ECO:0000259" key="6">
    <source>
        <dbReference type="Pfam" id="PF00081"/>
    </source>
</evidence>
<evidence type="ECO:0000256" key="1">
    <source>
        <dbReference type="ARBA" id="ARBA00008714"/>
    </source>
</evidence>
<feature type="domain" description="Manganese/iron superoxide dismutase C-terminal" evidence="7">
    <location>
        <begin position="214"/>
        <end position="315"/>
    </location>
</feature>
<dbReference type="InterPro" id="IPR050265">
    <property type="entry name" value="Fe/Mn_Superoxide_Dismutase"/>
</dbReference>
<dbReference type="PROSITE" id="PS00088">
    <property type="entry name" value="SOD_MN"/>
    <property type="match status" value="1"/>
</dbReference>
<dbReference type="EMBL" id="FOMR01000003">
    <property type="protein sequence ID" value="SFD68391.1"/>
    <property type="molecule type" value="Genomic_DNA"/>
</dbReference>
<dbReference type="Gene3D" id="3.55.40.20">
    <property type="entry name" value="Iron/manganese superoxide dismutase, C-terminal domain"/>
    <property type="match status" value="1"/>
</dbReference>
<dbReference type="PRINTS" id="PR01703">
    <property type="entry name" value="MNSODISMTASE"/>
</dbReference>
<dbReference type="GO" id="GO:0046872">
    <property type="term" value="F:metal ion binding"/>
    <property type="evidence" value="ECO:0007669"/>
    <property type="project" value="UniProtKB-KW"/>
</dbReference>
<dbReference type="PANTHER" id="PTHR11404:SF6">
    <property type="entry name" value="SUPEROXIDE DISMUTASE [MN], MITOCHONDRIAL"/>
    <property type="match status" value="1"/>
</dbReference>
<dbReference type="STRING" id="640948.SAMN05216238_103140"/>
<dbReference type="RefSeq" id="WP_090082538.1">
    <property type="nucleotide sequence ID" value="NZ_FOMR01000003.1"/>
</dbReference>
<dbReference type="InterPro" id="IPR019833">
    <property type="entry name" value="Mn/Fe_SOD_BS"/>
</dbReference>
<accession>A0A1I1UBZ1</accession>
<dbReference type="Proteomes" id="UP000199474">
    <property type="component" value="Unassembled WGS sequence"/>
</dbReference>
<dbReference type="InterPro" id="IPR019831">
    <property type="entry name" value="Mn/Fe_SOD_N"/>
</dbReference>
<gene>
    <name evidence="8" type="ORF">SAMN05216238_103140</name>
</gene>
<keyword evidence="9" id="KW-1185">Reference proteome</keyword>
<evidence type="ECO:0000313" key="9">
    <source>
        <dbReference type="Proteomes" id="UP000199474"/>
    </source>
</evidence>
<dbReference type="InterPro" id="IPR019832">
    <property type="entry name" value="Mn/Fe_SOD_C"/>
</dbReference>
<dbReference type="Gene3D" id="1.10.287.990">
    <property type="entry name" value="Fe,Mn superoxide dismutase (SOD) domain"/>
    <property type="match status" value="1"/>
</dbReference>
<dbReference type="PANTHER" id="PTHR11404">
    <property type="entry name" value="SUPEROXIDE DISMUTASE 2"/>
    <property type="match status" value="1"/>
</dbReference>
<proteinExistence type="inferred from homology"/>
<dbReference type="SUPFAM" id="SSF46609">
    <property type="entry name" value="Fe,Mn superoxide dismutase (SOD), N-terminal domain"/>
    <property type="match status" value="1"/>
</dbReference>
<dbReference type="Pfam" id="PF00081">
    <property type="entry name" value="Sod_Fe_N"/>
    <property type="match status" value="1"/>
</dbReference>
<sequence>MTMQLAEADWLEGLIEWTVQCDRMMDSLESRSDKLSDTTIDTGAWQLRFRELGEMAEAYRERLLQDEETAITADEMELLNEKAHQLRSELVQLMAENGSEELLEDNERNADDEERKSTTTVPIGGHTLPPLPYDYNALEPHISEEIMRLHHAKHHQSYVDGLNKAEKEMQKARETGDFSLIRHWEGEAAFNGAGHYLHTIFWENMSPNGGGKPGGEIAKEIQRTFGNFNQFKAHFSKAAENVQGVGWALLVWSPRSHRTEILQAEKHQNLSQQDVIPLLVLDVWEHAYYLQYYNNRKDYIKAWWNIVCWDSVNRRFNEARKVKWQPY</sequence>
<evidence type="ECO:0000256" key="4">
    <source>
        <dbReference type="ARBA" id="ARBA00023002"/>
    </source>
</evidence>
<comment type="similarity">
    <text evidence="1">Belongs to the iron/manganese superoxide dismutase family.</text>
</comment>
<organism evidence="8 9">
    <name type="scientific">Lentibacillus persicus</name>
    <dbReference type="NCBI Taxonomy" id="640948"/>
    <lineage>
        <taxon>Bacteria</taxon>
        <taxon>Bacillati</taxon>
        <taxon>Bacillota</taxon>
        <taxon>Bacilli</taxon>
        <taxon>Bacillales</taxon>
        <taxon>Bacillaceae</taxon>
        <taxon>Lentibacillus</taxon>
    </lineage>
</organism>
<protein>
    <recommendedName>
        <fullName evidence="2">superoxide dismutase</fullName>
        <ecNumber evidence="2">1.15.1.1</ecNumber>
    </recommendedName>
</protein>
<feature type="domain" description="Manganese/iron superoxide dismutase N-terminal" evidence="6">
    <location>
        <begin position="126"/>
        <end position="206"/>
    </location>
</feature>
<dbReference type="FunFam" id="1.10.287.990:FF:000001">
    <property type="entry name" value="Superoxide dismutase"/>
    <property type="match status" value="1"/>
</dbReference>
<evidence type="ECO:0000313" key="8">
    <source>
        <dbReference type="EMBL" id="SFD68391.1"/>
    </source>
</evidence>
<keyword evidence="3" id="KW-0479">Metal-binding</keyword>
<keyword evidence="4" id="KW-0560">Oxidoreductase</keyword>
<dbReference type="SUPFAM" id="SSF54719">
    <property type="entry name" value="Fe,Mn superoxide dismutase (SOD), C-terminal domain"/>
    <property type="match status" value="1"/>
</dbReference>
<evidence type="ECO:0000256" key="2">
    <source>
        <dbReference type="ARBA" id="ARBA00012682"/>
    </source>
</evidence>
<dbReference type="InterPro" id="IPR036324">
    <property type="entry name" value="Mn/Fe_SOD_N_sf"/>
</dbReference>
<reference evidence="9" key="1">
    <citation type="submission" date="2016-10" db="EMBL/GenBank/DDBJ databases">
        <authorList>
            <person name="Varghese N."/>
            <person name="Submissions S."/>
        </authorList>
    </citation>
    <scope>NUCLEOTIDE SEQUENCE [LARGE SCALE GENOMIC DNA]</scope>
    <source>
        <strain evidence="9">DSM 22530</strain>
    </source>
</reference>
<name>A0A1I1UBZ1_9BACI</name>
<evidence type="ECO:0000256" key="3">
    <source>
        <dbReference type="ARBA" id="ARBA00022723"/>
    </source>
</evidence>
<evidence type="ECO:0000259" key="7">
    <source>
        <dbReference type="Pfam" id="PF02777"/>
    </source>
</evidence>